<evidence type="ECO:0000256" key="6">
    <source>
        <dbReference type="ARBA" id="ARBA00022824"/>
    </source>
</evidence>
<dbReference type="AlphaFoldDB" id="A0A8D8U3N7"/>
<comment type="similarity">
    <text evidence="2 11">Belongs to the UDP-glycosyltransferase family.</text>
</comment>
<comment type="catalytic activity">
    <reaction evidence="12">
        <text>glucuronate acceptor + UDP-alpha-D-glucuronate = acceptor beta-D-glucuronoside + UDP + H(+)</text>
        <dbReference type="Rhea" id="RHEA:21032"/>
        <dbReference type="ChEBI" id="CHEBI:15378"/>
        <dbReference type="ChEBI" id="CHEBI:58052"/>
        <dbReference type="ChEBI" id="CHEBI:58223"/>
        <dbReference type="ChEBI" id="CHEBI:132367"/>
        <dbReference type="ChEBI" id="CHEBI:132368"/>
        <dbReference type="EC" id="2.4.1.17"/>
    </reaction>
</comment>
<evidence type="ECO:0000256" key="3">
    <source>
        <dbReference type="ARBA" id="ARBA00022676"/>
    </source>
</evidence>
<evidence type="ECO:0000256" key="8">
    <source>
        <dbReference type="ARBA" id="ARBA00023136"/>
    </source>
</evidence>
<sequence>MTTTIGHRCLLTVLLLCFLSSTVQPANILAIFPTASYSHQMPLLTLPRTLAQRGHNVTVITTNPFNDPMPNYTEIDISWTYDYWKVDKSPNKKQIVNLQGRLGPMEAMSMFVKATNILVDLQLGSPEVQRFIKYLDDEKPKYDLVLYEDLMYIAFLGFLHKLGHPPLVTMLTLPLLCTIDLSTGNICNPSHIPEMMLPSTNVMSFWERLKGYLFFFYTRLITIPGLVQTQQKIANKYFGSNCPSVEKMVQNRSLLLSSSSWIFEYARPVFPNTIHVGPLHIPDTTKPLPEDLEKWIQGAEKGFIYFSLGSNVRSASLAESTRSAILATLAKFPEYRIIWKWEEDNMDGLPNNVICRKWLPQQDLLAHPRIKLFITQGGLQSLQEAVHYQVPVIGIPFFGDQNYNARVITRIGIGTFMEFEDIGTAKLEENVKEVLYNESYSANVKRVSSIVKNQMMNPRDTAVWWVEYVLKAGGNVNHLKPEYYHLSLFQYLGLDVFAVLLTPAVLLVYGGYRLISTYTRRWTQGKLKTN</sequence>
<accession>A0A8D8U3N7</accession>
<keyword evidence="3 11" id="KW-0328">Glycosyltransferase</keyword>
<evidence type="ECO:0000256" key="9">
    <source>
        <dbReference type="ARBA" id="ARBA00023180"/>
    </source>
</evidence>
<dbReference type="GO" id="GO:0015020">
    <property type="term" value="F:glucuronosyltransferase activity"/>
    <property type="evidence" value="ECO:0007669"/>
    <property type="project" value="UniProtKB-EC"/>
</dbReference>
<evidence type="ECO:0000256" key="1">
    <source>
        <dbReference type="ARBA" id="ARBA00004240"/>
    </source>
</evidence>
<dbReference type="EMBL" id="HBUF01339258">
    <property type="protein sequence ID" value="CAG6700146.1"/>
    <property type="molecule type" value="Transcribed_RNA"/>
</dbReference>
<evidence type="ECO:0000256" key="10">
    <source>
        <dbReference type="ARBA" id="ARBA00046288"/>
    </source>
</evidence>
<evidence type="ECO:0000256" key="11">
    <source>
        <dbReference type="RuleBase" id="RU003718"/>
    </source>
</evidence>
<protein>
    <recommendedName>
        <fullName evidence="12">UDP-glucuronosyltransferase</fullName>
        <ecNumber evidence="12">2.4.1.17</ecNumber>
    </recommendedName>
</protein>
<dbReference type="SUPFAM" id="SSF53756">
    <property type="entry name" value="UDP-Glycosyltransferase/glycogen phosphorylase"/>
    <property type="match status" value="1"/>
</dbReference>
<evidence type="ECO:0000256" key="2">
    <source>
        <dbReference type="ARBA" id="ARBA00009995"/>
    </source>
</evidence>
<dbReference type="PANTHER" id="PTHR48043">
    <property type="entry name" value="EG:EG0003.4 PROTEIN-RELATED"/>
    <property type="match status" value="1"/>
</dbReference>
<evidence type="ECO:0000256" key="12">
    <source>
        <dbReference type="RuleBase" id="RU362059"/>
    </source>
</evidence>
<comment type="subcellular location">
    <subcellularLocation>
        <location evidence="10">Endomembrane system</location>
        <topology evidence="10">Single-pass type I membrane protein</topology>
    </subcellularLocation>
    <subcellularLocation>
        <location evidence="1">Endoplasmic reticulum</location>
    </subcellularLocation>
    <subcellularLocation>
        <location evidence="12">Membrane</location>
        <topology evidence="12">Single-pass membrane protein</topology>
    </subcellularLocation>
</comment>
<dbReference type="Pfam" id="PF00201">
    <property type="entry name" value="UDPGT"/>
    <property type="match status" value="1"/>
</dbReference>
<keyword evidence="12" id="KW-0732">Signal</keyword>
<organism evidence="13">
    <name type="scientific">Cacopsylla melanoneura</name>
    <dbReference type="NCBI Taxonomy" id="428564"/>
    <lineage>
        <taxon>Eukaryota</taxon>
        <taxon>Metazoa</taxon>
        <taxon>Ecdysozoa</taxon>
        <taxon>Arthropoda</taxon>
        <taxon>Hexapoda</taxon>
        <taxon>Insecta</taxon>
        <taxon>Pterygota</taxon>
        <taxon>Neoptera</taxon>
        <taxon>Paraneoptera</taxon>
        <taxon>Hemiptera</taxon>
        <taxon>Sternorrhyncha</taxon>
        <taxon>Psylloidea</taxon>
        <taxon>Psyllidae</taxon>
        <taxon>Psyllinae</taxon>
        <taxon>Cacopsylla</taxon>
    </lineage>
</organism>
<dbReference type="GO" id="GO:0016020">
    <property type="term" value="C:membrane"/>
    <property type="evidence" value="ECO:0007669"/>
    <property type="project" value="UniProtKB-SubCell"/>
</dbReference>
<dbReference type="Gene3D" id="3.40.50.2000">
    <property type="entry name" value="Glycogen Phosphorylase B"/>
    <property type="match status" value="2"/>
</dbReference>
<dbReference type="PROSITE" id="PS00375">
    <property type="entry name" value="UDPGT"/>
    <property type="match status" value="1"/>
</dbReference>
<reference evidence="13" key="1">
    <citation type="submission" date="2021-05" db="EMBL/GenBank/DDBJ databases">
        <authorList>
            <person name="Alioto T."/>
            <person name="Alioto T."/>
            <person name="Gomez Garrido J."/>
        </authorList>
    </citation>
    <scope>NUCLEOTIDE SEQUENCE</scope>
</reference>
<keyword evidence="7 12" id="KW-1133">Transmembrane helix</keyword>
<feature type="signal peptide" evidence="12">
    <location>
        <begin position="1"/>
        <end position="25"/>
    </location>
</feature>
<proteinExistence type="inferred from homology"/>
<dbReference type="InterPro" id="IPR002213">
    <property type="entry name" value="UDP_glucos_trans"/>
</dbReference>
<dbReference type="EC" id="2.4.1.17" evidence="12"/>
<evidence type="ECO:0000256" key="5">
    <source>
        <dbReference type="ARBA" id="ARBA00022692"/>
    </source>
</evidence>
<evidence type="ECO:0000256" key="4">
    <source>
        <dbReference type="ARBA" id="ARBA00022679"/>
    </source>
</evidence>
<keyword evidence="4 11" id="KW-0808">Transferase</keyword>
<feature type="chain" id="PRO_5034972316" description="UDP-glucuronosyltransferase" evidence="12">
    <location>
        <begin position="26"/>
        <end position="530"/>
    </location>
</feature>
<evidence type="ECO:0000256" key="7">
    <source>
        <dbReference type="ARBA" id="ARBA00022989"/>
    </source>
</evidence>
<feature type="transmembrane region" description="Helical" evidence="12">
    <location>
        <begin position="488"/>
        <end position="512"/>
    </location>
</feature>
<dbReference type="GO" id="GO:0005783">
    <property type="term" value="C:endoplasmic reticulum"/>
    <property type="evidence" value="ECO:0007669"/>
    <property type="project" value="UniProtKB-SubCell"/>
</dbReference>
<keyword evidence="6" id="KW-0256">Endoplasmic reticulum</keyword>
<evidence type="ECO:0000313" key="13">
    <source>
        <dbReference type="EMBL" id="CAG6700146.1"/>
    </source>
</evidence>
<dbReference type="InterPro" id="IPR035595">
    <property type="entry name" value="UDP_glycos_trans_CS"/>
</dbReference>
<name>A0A8D8U3N7_9HEMI</name>
<dbReference type="FunFam" id="3.40.50.2000:FF:000050">
    <property type="entry name" value="UDP-glucuronosyltransferase"/>
    <property type="match status" value="1"/>
</dbReference>
<dbReference type="InterPro" id="IPR050271">
    <property type="entry name" value="UDP-glycosyltransferase"/>
</dbReference>
<dbReference type="PANTHER" id="PTHR48043:SF159">
    <property type="entry name" value="EG:EG0003.4 PROTEIN-RELATED"/>
    <property type="match status" value="1"/>
</dbReference>
<dbReference type="CDD" id="cd03784">
    <property type="entry name" value="GT1_Gtf-like"/>
    <property type="match status" value="1"/>
</dbReference>
<keyword evidence="9" id="KW-0325">Glycoprotein</keyword>
<keyword evidence="5 12" id="KW-0812">Transmembrane</keyword>
<keyword evidence="8 12" id="KW-0472">Membrane</keyword>